<dbReference type="Gene3D" id="2.40.420.20">
    <property type="match status" value="1"/>
</dbReference>
<reference evidence="7" key="1">
    <citation type="submission" date="2016-10" db="EMBL/GenBank/DDBJ databases">
        <authorList>
            <person name="Varghese N."/>
            <person name="Submissions S."/>
        </authorList>
    </citation>
    <scope>NUCLEOTIDE SEQUENCE [LARGE SCALE GENOMIC DNA]</scope>
    <source>
        <strain evidence="7">CGMCC 1.9230</strain>
    </source>
</reference>
<dbReference type="PANTHER" id="PTHR30097:SF4">
    <property type="entry name" value="SLR6042 PROTEIN"/>
    <property type="match status" value="1"/>
</dbReference>
<dbReference type="InterPro" id="IPR058792">
    <property type="entry name" value="Beta-barrel_RND_2"/>
</dbReference>
<dbReference type="InterPro" id="IPR058648">
    <property type="entry name" value="HH_CzcB-like"/>
</dbReference>
<sequence length="372" mass="41608">MKKSIYIVALSFILFSCKETKTEELTPKDDGFVTATKEQFQSSGMEIASPTEHDFDITVKASGKIDVPPQNRAKVTTFIGGYVKSTKLLVGDKVTKGQALLTLENTEFLDIQKDYLEVAEQIKYLKSEYERQKTLYDEKITSQKNYLKAESEYRRAKAMHQSLKAKLVLLNINPSQVEKGKLTSIITIFSPISGDIVIMNANVGMLMSPSDVILEIVDTDHLHLELAVFEKDILKVKIGQKIKFQVPEASKEEFNAEVHLVGKSIEGNDRTINIHAHLEDAIKQKLLTGMFVEAEIIIDSKKALALPIEAIITENNKNFVLLLKTDSNNKYSFKKTAISIGKKSGEFVEILTNNTINSSSKILTKGVFDLVN</sequence>
<dbReference type="PROSITE" id="PS51257">
    <property type="entry name" value="PROKAR_LIPOPROTEIN"/>
    <property type="match status" value="1"/>
</dbReference>
<name>A0A1H5WAZ3_9FLAO</name>
<gene>
    <name evidence="6" type="ORF">SAMN04488130_104106</name>
</gene>
<dbReference type="RefSeq" id="WP_103999484.1">
    <property type="nucleotide sequence ID" value="NZ_FNVP01000004.1"/>
</dbReference>
<evidence type="ECO:0000256" key="1">
    <source>
        <dbReference type="ARBA" id="ARBA00009477"/>
    </source>
</evidence>
<dbReference type="GO" id="GO:0015679">
    <property type="term" value="P:plasma membrane copper ion transport"/>
    <property type="evidence" value="ECO:0007669"/>
    <property type="project" value="TreeGrafter"/>
</dbReference>
<dbReference type="GO" id="GO:0030313">
    <property type="term" value="C:cell envelope"/>
    <property type="evidence" value="ECO:0007669"/>
    <property type="project" value="TreeGrafter"/>
</dbReference>
<feature type="domain" description="CusB-like beta-barrel" evidence="4">
    <location>
        <begin position="224"/>
        <end position="295"/>
    </location>
</feature>
<organism evidence="6 7">
    <name type="scientific">Flavobacterium urumqiense</name>
    <dbReference type="NCBI Taxonomy" id="935224"/>
    <lineage>
        <taxon>Bacteria</taxon>
        <taxon>Pseudomonadati</taxon>
        <taxon>Bacteroidota</taxon>
        <taxon>Flavobacteriia</taxon>
        <taxon>Flavobacteriales</taxon>
        <taxon>Flavobacteriaceae</taxon>
        <taxon>Flavobacterium</taxon>
    </lineage>
</organism>
<evidence type="ECO:0000259" key="3">
    <source>
        <dbReference type="Pfam" id="PF25893"/>
    </source>
</evidence>
<dbReference type="OrthoDB" id="9814657at2"/>
<dbReference type="InterPro" id="IPR006143">
    <property type="entry name" value="RND_pump_MFP"/>
</dbReference>
<evidence type="ECO:0000259" key="4">
    <source>
        <dbReference type="Pfam" id="PF25954"/>
    </source>
</evidence>
<dbReference type="NCBIfam" id="TIGR01730">
    <property type="entry name" value="RND_mfp"/>
    <property type="match status" value="1"/>
</dbReference>
<dbReference type="AlphaFoldDB" id="A0A1H5WAZ3"/>
<comment type="similarity">
    <text evidence="1">Belongs to the membrane fusion protein (MFP) (TC 8.A.1) family.</text>
</comment>
<evidence type="ECO:0000259" key="5">
    <source>
        <dbReference type="Pfam" id="PF25973"/>
    </source>
</evidence>
<accession>A0A1H5WAZ3</accession>
<dbReference type="Gene3D" id="1.10.287.470">
    <property type="entry name" value="Helix hairpin bin"/>
    <property type="match status" value="1"/>
</dbReference>
<keyword evidence="7" id="KW-1185">Reference proteome</keyword>
<dbReference type="Pfam" id="PF25973">
    <property type="entry name" value="BSH_CzcB"/>
    <property type="match status" value="1"/>
</dbReference>
<dbReference type="InterPro" id="IPR051909">
    <property type="entry name" value="MFP_Cation_Efflux"/>
</dbReference>
<dbReference type="GO" id="GO:0060003">
    <property type="term" value="P:copper ion export"/>
    <property type="evidence" value="ECO:0007669"/>
    <property type="project" value="TreeGrafter"/>
</dbReference>
<proteinExistence type="inferred from homology"/>
<feature type="domain" description="CzcB-like alpha-helical hairpin" evidence="3">
    <location>
        <begin position="111"/>
        <end position="167"/>
    </location>
</feature>
<evidence type="ECO:0000313" key="6">
    <source>
        <dbReference type="EMBL" id="SEF96351.1"/>
    </source>
</evidence>
<dbReference type="Pfam" id="PF25893">
    <property type="entry name" value="HH_CzcB"/>
    <property type="match status" value="1"/>
</dbReference>
<keyword evidence="2" id="KW-0813">Transport</keyword>
<evidence type="ECO:0000313" key="7">
    <source>
        <dbReference type="Proteomes" id="UP000236737"/>
    </source>
</evidence>
<dbReference type="PANTHER" id="PTHR30097">
    <property type="entry name" value="CATION EFFLUX SYSTEM PROTEIN CUSB"/>
    <property type="match status" value="1"/>
</dbReference>
<protein>
    <submittedName>
        <fullName evidence="6">Membrane fusion protein, cobalt-zinc-cadmium efflux system</fullName>
    </submittedName>
</protein>
<dbReference type="Proteomes" id="UP000236737">
    <property type="component" value="Unassembled WGS sequence"/>
</dbReference>
<dbReference type="SUPFAM" id="SSF111369">
    <property type="entry name" value="HlyD-like secretion proteins"/>
    <property type="match status" value="1"/>
</dbReference>
<dbReference type="InterPro" id="IPR058647">
    <property type="entry name" value="BSH_CzcB-like"/>
</dbReference>
<dbReference type="GO" id="GO:0022857">
    <property type="term" value="F:transmembrane transporter activity"/>
    <property type="evidence" value="ECO:0007669"/>
    <property type="project" value="InterPro"/>
</dbReference>
<dbReference type="Gene3D" id="2.40.30.170">
    <property type="match status" value="1"/>
</dbReference>
<feature type="domain" description="CzcB-like barrel-sandwich hybrid" evidence="5">
    <location>
        <begin position="73"/>
        <end position="218"/>
    </location>
</feature>
<dbReference type="Pfam" id="PF25954">
    <property type="entry name" value="Beta-barrel_RND_2"/>
    <property type="match status" value="1"/>
</dbReference>
<evidence type="ECO:0000256" key="2">
    <source>
        <dbReference type="ARBA" id="ARBA00022448"/>
    </source>
</evidence>
<dbReference type="EMBL" id="FNVP01000004">
    <property type="protein sequence ID" value="SEF96351.1"/>
    <property type="molecule type" value="Genomic_DNA"/>
</dbReference>
<dbReference type="GO" id="GO:0016020">
    <property type="term" value="C:membrane"/>
    <property type="evidence" value="ECO:0007669"/>
    <property type="project" value="InterPro"/>
</dbReference>